<name>A0A5B9MD09_9BACT</name>
<dbReference type="EMBL" id="CP036264">
    <property type="protein sequence ID" value="QEF97830.1"/>
    <property type="molecule type" value="Genomic_DNA"/>
</dbReference>
<dbReference type="AlphaFoldDB" id="A0A5B9MD09"/>
<gene>
    <name evidence="1" type="ORF">Mal15_18750</name>
</gene>
<evidence type="ECO:0000313" key="1">
    <source>
        <dbReference type="EMBL" id="QEF97830.1"/>
    </source>
</evidence>
<sequence>MIETTANKYTWQSRSLLPCVIIGAMLATTGQCDEAM</sequence>
<evidence type="ECO:0000313" key="2">
    <source>
        <dbReference type="Proteomes" id="UP000321353"/>
    </source>
</evidence>
<accession>A0A5B9MD09</accession>
<reference evidence="1 2" key="1">
    <citation type="submission" date="2019-02" db="EMBL/GenBank/DDBJ databases">
        <title>Planctomycetal bacteria perform biofilm scaping via a novel small molecule.</title>
        <authorList>
            <person name="Jeske O."/>
            <person name="Boedeker C."/>
            <person name="Wiegand S."/>
            <person name="Breitling P."/>
            <person name="Kallscheuer N."/>
            <person name="Jogler M."/>
            <person name="Rohde M."/>
            <person name="Petersen J."/>
            <person name="Medema M.H."/>
            <person name="Surup F."/>
            <person name="Jogler C."/>
        </authorList>
    </citation>
    <scope>NUCLEOTIDE SEQUENCE [LARGE SCALE GENOMIC DNA]</scope>
    <source>
        <strain evidence="1 2">Mal15</strain>
    </source>
</reference>
<proteinExistence type="predicted"/>
<dbReference type="KEGG" id="smam:Mal15_18750"/>
<protein>
    <submittedName>
        <fullName evidence="1">Uncharacterized protein</fullName>
    </submittedName>
</protein>
<keyword evidence="2" id="KW-1185">Reference proteome</keyword>
<dbReference type="Proteomes" id="UP000321353">
    <property type="component" value="Chromosome"/>
</dbReference>
<organism evidence="1 2">
    <name type="scientific">Stieleria maiorica</name>
    <dbReference type="NCBI Taxonomy" id="2795974"/>
    <lineage>
        <taxon>Bacteria</taxon>
        <taxon>Pseudomonadati</taxon>
        <taxon>Planctomycetota</taxon>
        <taxon>Planctomycetia</taxon>
        <taxon>Pirellulales</taxon>
        <taxon>Pirellulaceae</taxon>
        <taxon>Stieleria</taxon>
    </lineage>
</organism>